<evidence type="ECO:0000313" key="1">
    <source>
        <dbReference type="EMBL" id="MDB9535757.1"/>
    </source>
</evidence>
<dbReference type="Proteomes" id="UP001211249">
    <property type="component" value="Unassembled WGS sequence"/>
</dbReference>
<reference evidence="1 2" key="1">
    <citation type="submission" date="2023-01" db="EMBL/GenBank/DDBJ databases">
        <title>Genomes from the Australian National Cyanobacteria Reference Collection.</title>
        <authorList>
            <person name="Willis A."/>
            <person name="Lee E.M.F."/>
        </authorList>
    </citation>
    <scope>NUCLEOTIDE SEQUENCE [LARGE SCALE GENOMIC DNA]</scope>
    <source>
        <strain evidence="1 2">CS-1226</strain>
    </source>
</reference>
<protein>
    <recommendedName>
        <fullName evidence="3">ATPase AAA-type core domain-containing protein</fullName>
    </recommendedName>
</protein>
<sequence length="61" mass="7184">MAELTDFILDKSSDIQFILISHHPYMINNIPWDNWQIVNLLDSSESPIDYCAQKHNERIPI</sequence>
<name>A0ABT5AFL0_9CYAN</name>
<proteinExistence type="predicted"/>
<organism evidence="1 2">
    <name type="scientific">Dolichospermum planctonicum CS-1226</name>
    <dbReference type="NCBI Taxonomy" id="3021751"/>
    <lineage>
        <taxon>Bacteria</taxon>
        <taxon>Bacillati</taxon>
        <taxon>Cyanobacteriota</taxon>
        <taxon>Cyanophyceae</taxon>
        <taxon>Nostocales</taxon>
        <taxon>Aphanizomenonaceae</taxon>
        <taxon>Dolichospermum</taxon>
        <taxon>Dolichospermum planctonicum</taxon>
    </lineage>
</organism>
<gene>
    <name evidence="1" type="ORF">PN451_07880</name>
</gene>
<accession>A0ABT5AFL0</accession>
<evidence type="ECO:0008006" key="3">
    <source>
        <dbReference type="Google" id="ProtNLM"/>
    </source>
</evidence>
<dbReference type="EMBL" id="JAQMUC010000041">
    <property type="protein sequence ID" value="MDB9535757.1"/>
    <property type="molecule type" value="Genomic_DNA"/>
</dbReference>
<evidence type="ECO:0000313" key="2">
    <source>
        <dbReference type="Proteomes" id="UP001211249"/>
    </source>
</evidence>
<keyword evidence="2" id="KW-1185">Reference proteome</keyword>
<comment type="caution">
    <text evidence="1">The sequence shown here is derived from an EMBL/GenBank/DDBJ whole genome shotgun (WGS) entry which is preliminary data.</text>
</comment>